<proteinExistence type="predicted"/>
<feature type="region of interest" description="Disordered" evidence="4">
    <location>
        <begin position="553"/>
        <end position="602"/>
    </location>
</feature>
<protein>
    <submittedName>
        <fullName evidence="6">Glycerophosphodiester phosphodiesterase</fullName>
    </submittedName>
</protein>
<reference evidence="6 7" key="1">
    <citation type="submission" date="2016-04" db="EMBL/GenBank/DDBJ databases">
        <title>Complete genome sequence of Dietzia lutea YIM 80766T, a strain isolated from desert soil in Egypt.</title>
        <authorList>
            <person name="Zhao J."/>
            <person name="Hu B."/>
            <person name="Geng S."/>
            <person name="Nie Y."/>
            <person name="Tang Y."/>
        </authorList>
    </citation>
    <scope>NUCLEOTIDE SEQUENCE [LARGE SCALE GENOMIC DNA]</scope>
    <source>
        <strain evidence="6 7">YIM 80766</strain>
    </source>
</reference>
<dbReference type="InterPro" id="IPR051309">
    <property type="entry name" value="ABCF_ATPase"/>
</dbReference>
<evidence type="ECO:0000313" key="6">
    <source>
        <dbReference type="EMBL" id="AWH92567.1"/>
    </source>
</evidence>
<evidence type="ECO:0000256" key="1">
    <source>
        <dbReference type="ARBA" id="ARBA00022741"/>
    </source>
</evidence>
<organism evidence="6 7">
    <name type="scientific">Dietzia lutea</name>
    <dbReference type="NCBI Taxonomy" id="546160"/>
    <lineage>
        <taxon>Bacteria</taxon>
        <taxon>Bacillati</taxon>
        <taxon>Actinomycetota</taxon>
        <taxon>Actinomycetes</taxon>
        <taxon>Mycobacteriales</taxon>
        <taxon>Dietziaceae</taxon>
        <taxon>Dietzia</taxon>
    </lineage>
</organism>
<dbReference type="Gene3D" id="1.10.287.380">
    <property type="entry name" value="Valyl-tRNA synthetase, C-terminal domain"/>
    <property type="match status" value="1"/>
</dbReference>
<dbReference type="SMART" id="SM00382">
    <property type="entry name" value="AAA"/>
    <property type="match status" value="2"/>
</dbReference>
<evidence type="ECO:0000259" key="5">
    <source>
        <dbReference type="PROSITE" id="PS50893"/>
    </source>
</evidence>
<dbReference type="InterPro" id="IPR027417">
    <property type="entry name" value="P-loop_NTPase"/>
</dbReference>
<dbReference type="PANTHER" id="PTHR42855">
    <property type="entry name" value="ABC TRANSPORTER ATP-BINDING SUBUNIT"/>
    <property type="match status" value="1"/>
</dbReference>
<keyword evidence="3" id="KW-0175">Coiled coil</keyword>
<evidence type="ECO:0000256" key="4">
    <source>
        <dbReference type="SAM" id="MobiDB-lite"/>
    </source>
</evidence>
<dbReference type="PANTHER" id="PTHR42855:SF1">
    <property type="entry name" value="ABC TRANSPORTER DOMAIN-CONTAINING PROTEIN"/>
    <property type="match status" value="1"/>
</dbReference>
<feature type="coiled-coil region" evidence="3">
    <location>
        <begin position="623"/>
        <end position="650"/>
    </location>
</feature>
<dbReference type="Gene3D" id="3.40.50.300">
    <property type="entry name" value="P-loop containing nucleotide triphosphate hydrolases"/>
    <property type="match status" value="2"/>
</dbReference>
<dbReference type="KEGG" id="dlu:A6035_10770"/>
<dbReference type="Proteomes" id="UP000244928">
    <property type="component" value="Chromosome"/>
</dbReference>
<feature type="compositionally biased region" description="Basic and acidic residues" evidence="4">
    <location>
        <begin position="580"/>
        <end position="602"/>
    </location>
</feature>
<dbReference type="GO" id="GO:0016887">
    <property type="term" value="F:ATP hydrolysis activity"/>
    <property type="evidence" value="ECO:0007669"/>
    <property type="project" value="InterPro"/>
</dbReference>
<dbReference type="RefSeq" id="WP_108847805.1">
    <property type="nucleotide sequence ID" value="NZ_CP015449.1"/>
</dbReference>
<evidence type="ECO:0000256" key="3">
    <source>
        <dbReference type="SAM" id="Coils"/>
    </source>
</evidence>
<name>A0A2S1R8E3_9ACTN</name>
<evidence type="ECO:0000256" key="2">
    <source>
        <dbReference type="ARBA" id="ARBA00022840"/>
    </source>
</evidence>
<dbReference type="GO" id="GO:0003677">
    <property type="term" value="F:DNA binding"/>
    <property type="evidence" value="ECO:0007669"/>
    <property type="project" value="InterPro"/>
</dbReference>
<keyword evidence="7" id="KW-1185">Reference proteome</keyword>
<feature type="region of interest" description="Disordered" evidence="4">
    <location>
        <begin position="502"/>
        <end position="531"/>
    </location>
</feature>
<dbReference type="CDD" id="cd03221">
    <property type="entry name" value="ABCF_EF-3"/>
    <property type="match status" value="2"/>
</dbReference>
<gene>
    <name evidence="6" type="ORF">A6035_10770</name>
</gene>
<dbReference type="InterPro" id="IPR003439">
    <property type="entry name" value="ABC_transporter-like_ATP-bd"/>
</dbReference>
<evidence type="ECO:0000313" key="7">
    <source>
        <dbReference type="Proteomes" id="UP000244928"/>
    </source>
</evidence>
<dbReference type="Pfam" id="PF00005">
    <property type="entry name" value="ABC_tran"/>
    <property type="match status" value="2"/>
</dbReference>
<accession>A0A2S1R8E3</accession>
<dbReference type="InterPro" id="IPR032524">
    <property type="entry name" value="ABC_tran_C"/>
</dbReference>
<dbReference type="Pfam" id="PF12848">
    <property type="entry name" value="ABC_tran_Xtn"/>
    <property type="match status" value="1"/>
</dbReference>
<dbReference type="EMBL" id="CP015449">
    <property type="protein sequence ID" value="AWH92567.1"/>
    <property type="molecule type" value="Genomic_DNA"/>
</dbReference>
<dbReference type="Pfam" id="PF16326">
    <property type="entry name" value="ABC_tran_CTD"/>
    <property type="match status" value="1"/>
</dbReference>
<dbReference type="InterPro" id="IPR003593">
    <property type="entry name" value="AAA+_ATPase"/>
</dbReference>
<dbReference type="GO" id="GO:0005524">
    <property type="term" value="F:ATP binding"/>
    <property type="evidence" value="ECO:0007669"/>
    <property type="project" value="UniProtKB-KW"/>
</dbReference>
<keyword evidence="1" id="KW-0547">Nucleotide-binding</keyword>
<dbReference type="InterPro" id="IPR037118">
    <property type="entry name" value="Val-tRNA_synth_C_sf"/>
</dbReference>
<dbReference type="AlphaFoldDB" id="A0A2S1R8E3"/>
<dbReference type="SUPFAM" id="SSF52540">
    <property type="entry name" value="P-loop containing nucleoside triphosphate hydrolases"/>
    <property type="match status" value="2"/>
</dbReference>
<dbReference type="InterPro" id="IPR032781">
    <property type="entry name" value="ABC_tran_Xtn"/>
</dbReference>
<dbReference type="InterPro" id="IPR017871">
    <property type="entry name" value="ABC_transporter-like_CS"/>
</dbReference>
<sequence>MAPTNLINLEQGSISFGIRQVLDNVSLGVNAGDRIGVVGLNGGGKTTLLEILTGVAEPDTGRVSRVSGLRMAVVTQRTELAADTVGEAVVGGLGLAVHEWAGDARVRAVLDGIGIHDLGLETPVADLSGGERRRVSLAAALVQDLDLLVLDEPTNHLDVEGVQWLADHLVGRSSALVVVTHDRWFLDTVATRTWEVVDGRVEQYEGGYNDWVFARAERDRQAAATESRRQNLMRKELAWLRRGAPARTSKPRYRIEAAEALIKDVPPPRDSLQLSSFAARRLGKVVVELEDARLDAPDGRTLVDDLTWRLAPGERIGLVGVNGSGKTTLLRALAGAAPLAAGRRKEGKTVRIGWLKQELDDLPLDQRVLEAIEDVATRVAFGKDELTASQLAERLGFSPARQRTPVGDLSGGERRRLQLTRVLMDEPNVLLLDEPTNDLDIDTLRQLEDLLDGWPGTMVVISHDRYLVERICDSVWALFGDGRLTNLPRGIDEYLERRRAAGAAGDSGKVSRGPAGGASADAAVGAGGSAAGAGGAGGSGGAAIGAAGAGGSGGAAGGAAGSGSGSAAGAGGAGSGLSSAEERALTKEMSKIERQMGKLDSREAELHREMAAVSEGAMDTEKLAALDRELKDVSAEKDALEERWMELGEQLEG</sequence>
<keyword evidence="2" id="KW-0067">ATP-binding</keyword>
<feature type="domain" description="ABC transporter" evidence="5">
    <location>
        <begin position="287"/>
        <end position="504"/>
    </location>
</feature>
<dbReference type="PROSITE" id="PS00211">
    <property type="entry name" value="ABC_TRANSPORTER_1"/>
    <property type="match status" value="1"/>
</dbReference>
<dbReference type="PROSITE" id="PS50893">
    <property type="entry name" value="ABC_TRANSPORTER_2"/>
    <property type="match status" value="2"/>
</dbReference>
<feature type="domain" description="ABC transporter" evidence="5">
    <location>
        <begin position="7"/>
        <end position="223"/>
    </location>
</feature>
<feature type="compositionally biased region" description="Gly residues" evidence="4">
    <location>
        <begin position="553"/>
        <end position="575"/>
    </location>
</feature>